<dbReference type="SMART" id="SM00355">
    <property type="entry name" value="ZnF_C2H2"/>
    <property type="match status" value="5"/>
</dbReference>
<dbReference type="OrthoDB" id="3838338at2759"/>
<protein>
    <submittedName>
        <fullName evidence="4">RING Zn-finger domain-containing protein</fullName>
    </submittedName>
</protein>
<dbReference type="PROSITE" id="PS50089">
    <property type="entry name" value="ZF_RING_2"/>
    <property type="match status" value="1"/>
</dbReference>
<evidence type="ECO:0000259" key="2">
    <source>
        <dbReference type="PROSITE" id="PS50089"/>
    </source>
</evidence>
<dbReference type="GO" id="GO:0072344">
    <property type="term" value="P:rescue of stalled ribosome"/>
    <property type="evidence" value="ECO:0007669"/>
    <property type="project" value="InterPro"/>
</dbReference>
<accession>V6LHB9</accession>
<dbReference type="InterPro" id="IPR013087">
    <property type="entry name" value="Znf_C2H2_type"/>
</dbReference>
<dbReference type="GO" id="GO:0043022">
    <property type="term" value="F:ribosome binding"/>
    <property type="evidence" value="ECO:0007669"/>
    <property type="project" value="TreeGrafter"/>
</dbReference>
<dbReference type="GO" id="GO:0008270">
    <property type="term" value="F:zinc ion binding"/>
    <property type="evidence" value="ECO:0007669"/>
    <property type="project" value="UniProtKB-KW"/>
</dbReference>
<name>V6LHB9_9EUKA</name>
<keyword evidence="5" id="KW-1185">Reference proteome</keyword>
<reference evidence="4" key="2">
    <citation type="submission" date="2020-12" db="EMBL/GenBank/DDBJ databases">
        <title>New Spironucleus salmonicida genome in near-complete chromosomes.</title>
        <authorList>
            <person name="Xu F."/>
            <person name="Kurt Z."/>
            <person name="Jimenez-Gonzalez A."/>
            <person name="Astvaldsson A."/>
            <person name="Andersson J.O."/>
            <person name="Svard S.G."/>
        </authorList>
    </citation>
    <scope>NUCLEOTIDE SEQUENCE</scope>
    <source>
        <strain evidence="4">ATCC 50377</strain>
    </source>
</reference>
<sequence>MSICAICCDTYAFKAVTECGHETCAKCWLTEKHLCQRGKCLFCSKEKAQSMILPSSLKLEAFRYMKVKPFMSFNSKYKVYVHSSAEIYISQLENPACPVCNQQFLQFSEMQLHLQNKHSLQYCKTCSKSKPVFKIDQQFFSSSDLKAHLSTHPTCKLCSFKQYDDTYLQDHYKIQHLRCEICRTFGVNDSFWDTQKDLQSHIKSAHFSCTFIQCNNDGFGFCNEEEQLDHLIEIHASQLTSGQLSEYKNKLSLIRRSKKLVDLNQLTTFQNLYSISNRKISSDQKGIMTTQYQQEAENMYLQDYLAQASVVPKQAHKQAQGIQQYIDYVEPQIPQQQYKGITKQSIQDINFGINLQPATPAGMYSEIRPTPVQQEVNPFQSTFGFKIKKVKTKTTKTNEQEKQQKAITNIQTNMNILDNGLYEEFTIKNEEIEETQPQQLFEITKLEQEQLKDEEPIQKTNLFGIPIKIVKAKKNQQQQITINNSDEVLFNPYVNVPQKIQLFAPVAVKKQTTIENIGSIKSNDFISSIKIVKQKQKKPQEQIFEEDVDFDPIIKKQTPVELFKIQQPRVMNDLTNNQNEQLDLIQVTKVKQKNTQYQPQQKINVITETKSQNQSQQGNHIIITQKQKKQPKHQSIQQQEIVETVDLTLTKEELNMIRNPQPKLAQPALIKQQPPSKNLSNNIIMQINNIFPLMPSEIALARYVDSKLVATLCITFGFSIDLISKLTDQFRTFSSVQKQAISDKQLQFSENYLQNTYKIDPTDVVINKISDYRILKFTIQQFCTESRLKILDISAINSKCQIEVFDSISKNEDYKLHLVNLSDDIILTRVLSVDHEFSNIFGQVCEHSRGCRKHKTCALDSVKAQKLQ</sequence>
<keyword evidence="1" id="KW-0863">Zinc-finger</keyword>
<feature type="domain" description="RING-type" evidence="2">
    <location>
        <begin position="4"/>
        <end position="44"/>
    </location>
</feature>
<dbReference type="EMBL" id="KI546135">
    <property type="protein sequence ID" value="EST43678.1"/>
    <property type="molecule type" value="Genomic_DNA"/>
</dbReference>
<evidence type="ECO:0000313" key="4">
    <source>
        <dbReference type="EMBL" id="KAH0577659.1"/>
    </source>
</evidence>
<evidence type="ECO:0000313" key="5">
    <source>
        <dbReference type="Proteomes" id="UP000018208"/>
    </source>
</evidence>
<dbReference type="VEuPathDB" id="GiardiaDB:SS50377_21013"/>
<dbReference type="PROSITE" id="PS00028">
    <property type="entry name" value="ZINC_FINGER_C2H2_1"/>
    <property type="match status" value="1"/>
</dbReference>
<dbReference type="InterPro" id="IPR001841">
    <property type="entry name" value="Znf_RING"/>
</dbReference>
<evidence type="ECO:0000256" key="1">
    <source>
        <dbReference type="PROSITE-ProRule" id="PRU00175"/>
    </source>
</evidence>
<dbReference type="InterPro" id="IPR044288">
    <property type="entry name" value="ZNF598/HEL2"/>
</dbReference>
<dbReference type="PANTHER" id="PTHR22938">
    <property type="entry name" value="ZINC FINGER PROTEIN 598"/>
    <property type="match status" value="1"/>
</dbReference>
<dbReference type="GO" id="GO:0016567">
    <property type="term" value="P:protein ubiquitination"/>
    <property type="evidence" value="ECO:0007669"/>
    <property type="project" value="TreeGrafter"/>
</dbReference>
<gene>
    <name evidence="3" type="ORF">SS50377_16724</name>
    <name evidence="4" type="ORF">SS50377_21013</name>
</gene>
<proteinExistence type="predicted"/>
<keyword evidence="1" id="KW-0862">Zinc</keyword>
<dbReference type="GO" id="GO:0061630">
    <property type="term" value="F:ubiquitin protein ligase activity"/>
    <property type="evidence" value="ECO:0007669"/>
    <property type="project" value="InterPro"/>
</dbReference>
<reference evidence="3 4" key="1">
    <citation type="journal article" date="2014" name="PLoS Genet.">
        <title>The Genome of Spironucleus salmonicida Highlights a Fish Pathogen Adapted to Fluctuating Environments.</title>
        <authorList>
            <person name="Xu F."/>
            <person name="Jerlstrom-Hultqvist J."/>
            <person name="Einarsson E."/>
            <person name="Astvaldsson A."/>
            <person name="Svard S.G."/>
            <person name="Andersson J.O."/>
        </authorList>
    </citation>
    <scope>NUCLEOTIDE SEQUENCE</scope>
    <source>
        <strain evidence="4">ATCC 50377</strain>
    </source>
</reference>
<organism evidence="3">
    <name type="scientific">Spironucleus salmonicida</name>
    <dbReference type="NCBI Taxonomy" id="348837"/>
    <lineage>
        <taxon>Eukaryota</taxon>
        <taxon>Metamonada</taxon>
        <taxon>Diplomonadida</taxon>
        <taxon>Hexamitidae</taxon>
        <taxon>Hexamitinae</taxon>
        <taxon>Spironucleus</taxon>
    </lineage>
</organism>
<keyword evidence="1" id="KW-0479">Metal-binding</keyword>
<dbReference type="AlphaFoldDB" id="V6LHB9"/>
<dbReference type="PANTHER" id="PTHR22938:SF0">
    <property type="entry name" value="E3 UBIQUITIN-PROTEIN LIGASE ZNF598"/>
    <property type="match status" value="1"/>
</dbReference>
<evidence type="ECO:0000313" key="3">
    <source>
        <dbReference type="EMBL" id="EST43678.1"/>
    </source>
</evidence>
<dbReference type="EMBL" id="AUWU02000001">
    <property type="protein sequence ID" value="KAH0577659.1"/>
    <property type="molecule type" value="Genomic_DNA"/>
</dbReference>
<dbReference type="Proteomes" id="UP000018208">
    <property type="component" value="Unassembled WGS sequence"/>
</dbReference>